<accession>A0A1R1EEC2</accession>
<dbReference type="Pfam" id="PF20074">
    <property type="entry name" value="DUF6470"/>
    <property type="match status" value="1"/>
</dbReference>
<dbReference type="EMBL" id="MRTP01000012">
    <property type="protein sequence ID" value="OMF50180.1"/>
    <property type="molecule type" value="Genomic_DNA"/>
</dbReference>
<reference evidence="1 2" key="1">
    <citation type="submission" date="2016-11" db="EMBL/GenBank/DDBJ databases">
        <title>Paenibacillus species isolates.</title>
        <authorList>
            <person name="Beno S.M."/>
        </authorList>
    </citation>
    <scope>NUCLEOTIDE SEQUENCE [LARGE SCALE GENOMIC DNA]</scope>
    <source>
        <strain evidence="1 2">FSL R5-0378</strain>
    </source>
</reference>
<dbReference type="Proteomes" id="UP000187172">
    <property type="component" value="Unassembled WGS sequence"/>
</dbReference>
<dbReference type="RefSeq" id="WP_076174586.1">
    <property type="nucleotide sequence ID" value="NZ_MRTP01000012.1"/>
</dbReference>
<proteinExistence type="predicted"/>
<dbReference type="InterPro" id="IPR045527">
    <property type="entry name" value="DUF6470"/>
</dbReference>
<protein>
    <submittedName>
        <fullName evidence="1">Uncharacterized protein</fullName>
    </submittedName>
</protein>
<evidence type="ECO:0000313" key="2">
    <source>
        <dbReference type="Proteomes" id="UP000187172"/>
    </source>
</evidence>
<organism evidence="1 2">
    <name type="scientific">Paenibacillus rhizosphaerae</name>
    <dbReference type="NCBI Taxonomy" id="297318"/>
    <lineage>
        <taxon>Bacteria</taxon>
        <taxon>Bacillati</taxon>
        <taxon>Bacillota</taxon>
        <taxon>Bacilli</taxon>
        <taxon>Bacillales</taxon>
        <taxon>Paenibacillaceae</taxon>
        <taxon>Paenibacillus</taxon>
    </lineage>
</organism>
<evidence type="ECO:0000313" key="1">
    <source>
        <dbReference type="EMBL" id="OMF50180.1"/>
    </source>
</evidence>
<dbReference type="AlphaFoldDB" id="A0A1R1EEC2"/>
<comment type="caution">
    <text evidence="1">The sequence shown here is derived from an EMBL/GenBank/DDBJ whole genome shotgun (WGS) entry which is preliminary data.</text>
</comment>
<name>A0A1R1EEC2_9BACL</name>
<dbReference type="STRING" id="297318.BK138_28260"/>
<gene>
    <name evidence="1" type="ORF">BK138_28260</name>
</gene>
<sequence length="188" mass="21497">MVQPILQIRQTRAQIGIDADLGQYSIRQPKADVTMNTTPSELEIHQYKPELHVDQSKAFSAFTGGNFIDMNSRIYSGFQELYLQGIARRVEEGNRAAAIHIASNTIANIYGEDWQPVPFPETRTPASIDNVDIQIDTRSPDIEFRKAHTDIQVQVNRPEIEYTRGKLDIYMKQYASVQYIPPEIDTQR</sequence>
<keyword evidence="2" id="KW-1185">Reference proteome</keyword>